<dbReference type="OrthoDB" id="8708725at2"/>
<organism evidence="3 4">
    <name type="scientific">Candidatus Fukatsuia symbiotica</name>
    <dbReference type="NCBI Taxonomy" id="1878942"/>
    <lineage>
        <taxon>Bacteria</taxon>
        <taxon>Pseudomonadati</taxon>
        <taxon>Pseudomonadota</taxon>
        <taxon>Gammaproteobacteria</taxon>
        <taxon>Enterobacterales</taxon>
        <taxon>Yersiniaceae</taxon>
        <taxon>Candidatus Fukatsuia</taxon>
    </lineage>
</organism>
<keyword evidence="1" id="KW-0812">Transmembrane</keyword>
<dbReference type="EMBL" id="CP021659">
    <property type="protein sequence ID" value="AWK15061.1"/>
    <property type="molecule type" value="Genomic_DNA"/>
</dbReference>
<proteinExistence type="predicted"/>
<feature type="transmembrane region" description="Helical" evidence="1">
    <location>
        <begin position="57"/>
        <end position="78"/>
    </location>
</feature>
<protein>
    <submittedName>
        <fullName evidence="3">Conjugal transfer protein</fullName>
    </submittedName>
</protein>
<keyword evidence="4" id="KW-1185">Reference proteome</keyword>
<keyword evidence="2" id="KW-0732">Signal</keyword>
<sequence>MPFFTVSRFTVSHRLLLVMGIVLLLISTHPAFATQVTSAGADSLPFDTYLTKIRTSVSGPFAFAAAIIGLVGAGAALIFGGEMNGFLRSLIFAVLVVSFIVTADSMLTAITGKGAEIASLSHNLIDLIPMRWV</sequence>
<evidence type="ECO:0000313" key="3">
    <source>
        <dbReference type="EMBL" id="AWK15061.1"/>
    </source>
</evidence>
<accession>A0A2U8I7A2</accession>
<evidence type="ECO:0000313" key="4">
    <source>
        <dbReference type="Proteomes" id="UP000261875"/>
    </source>
</evidence>
<gene>
    <name evidence="3" type="ORF">CCS41_12195</name>
</gene>
<dbReference type="Proteomes" id="UP000261875">
    <property type="component" value="Chromosome"/>
</dbReference>
<dbReference type="AlphaFoldDB" id="A0A2U8I7A2"/>
<feature type="transmembrane region" description="Helical" evidence="1">
    <location>
        <begin position="90"/>
        <end position="110"/>
    </location>
</feature>
<dbReference type="KEGG" id="fsm:CCS41_12195"/>
<feature type="signal peptide" evidence="2">
    <location>
        <begin position="1"/>
        <end position="33"/>
    </location>
</feature>
<reference evidence="3 4" key="1">
    <citation type="submission" date="2017-05" db="EMBL/GenBank/DDBJ databases">
        <title>Genome sequence of Candidatus Fukatsuia symbiotica and Candidatus Hamiltonella defensa from Acyrthosiphon pisum strain 5D.</title>
        <authorList>
            <person name="Patel V.A."/>
            <person name="Chevignon G."/>
            <person name="Russell J.A."/>
            <person name="Oliver K.M."/>
        </authorList>
    </citation>
    <scope>NUCLEOTIDE SEQUENCE [LARGE SCALE GENOMIC DNA]</scope>
    <source>
        <strain evidence="3 4">5D</strain>
    </source>
</reference>
<evidence type="ECO:0000256" key="2">
    <source>
        <dbReference type="SAM" id="SignalP"/>
    </source>
</evidence>
<keyword evidence="1" id="KW-0472">Membrane</keyword>
<dbReference type="Pfam" id="PF04956">
    <property type="entry name" value="TrbC"/>
    <property type="match status" value="1"/>
</dbReference>
<name>A0A2U8I7A2_9GAMM</name>
<dbReference type="STRING" id="1878942.GCA_900128755_00148"/>
<dbReference type="InterPro" id="IPR007039">
    <property type="entry name" value="TrbC/VirB2"/>
</dbReference>
<evidence type="ECO:0000256" key="1">
    <source>
        <dbReference type="SAM" id="Phobius"/>
    </source>
</evidence>
<feature type="chain" id="PRO_5016155347" evidence="2">
    <location>
        <begin position="34"/>
        <end position="133"/>
    </location>
</feature>
<dbReference type="RefSeq" id="WP_072550517.1">
    <property type="nucleotide sequence ID" value="NZ_CP021659.1"/>
</dbReference>
<keyword evidence="1" id="KW-1133">Transmembrane helix</keyword>